<dbReference type="WBParaSite" id="BXY_0777700.1">
    <property type="protein sequence ID" value="BXY_0777700.1"/>
    <property type="gene ID" value="BXY_0777700"/>
</dbReference>
<reference evidence="8" key="1">
    <citation type="submission" date="2016-11" db="UniProtKB">
        <authorList>
            <consortium name="WormBaseParasite"/>
        </authorList>
    </citation>
    <scope>IDENTIFICATION</scope>
</reference>
<protein>
    <submittedName>
        <fullName evidence="4">(pine wood nematode) hypothetical protein</fullName>
    </submittedName>
    <submittedName>
        <fullName evidence="8">MFS domain-containing protein</fullName>
    </submittedName>
</protein>
<dbReference type="GO" id="GO:0016020">
    <property type="term" value="C:membrane"/>
    <property type="evidence" value="ECO:0007669"/>
    <property type="project" value="UniProtKB-SubCell"/>
</dbReference>
<feature type="transmembrane region" description="Helical" evidence="2">
    <location>
        <begin position="150"/>
        <end position="170"/>
    </location>
</feature>
<dbReference type="EMBL" id="CAJFCV020000004">
    <property type="protein sequence ID" value="CAG9116709.1"/>
    <property type="molecule type" value="Genomic_DNA"/>
</dbReference>
<gene>
    <name evidence="4" type="ORF">BXYJ_LOCUS9577</name>
</gene>
<keyword evidence="2" id="KW-1133">Transmembrane helix</keyword>
<dbReference type="eggNOG" id="KOG2532">
    <property type="taxonomic scope" value="Eukaryota"/>
</dbReference>
<evidence type="ECO:0000256" key="1">
    <source>
        <dbReference type="ARBA" id="ARBA00004141"/>
    </source>
</evidence>
<dbReference type="EMBL" id="CAJFDI010000004">
    <property type="protein sequence ID" value="CAD5227032.1"/>
    <property type="molecule type" value="Genomic_DNA"/>
</dbReference>
<keyword evidence="2" id="KW-0812">Transmembrane</keyword>
<dbReference type="Pfam" id="PF07690">
    <property type="entry name" value="MFS_1"/>
    <property type="match status" value="1"/>
</dbReference>
<dbReference type="Proteomes" id="UP000582659">
    <property type="component" value="Unassembled WGS sequence"/>
</dbReference>
<dbReference type="Gene3D" id="1.20.1250.20">
    <property type="entry name" value="MFS general substrate transporter like domains"/>
    <property type="match status" value="2"/>
</dbReference>
<evidence type="ECO:0000313" key="7">
    <source>
        <dbReference type="Proteomes" id="UP000659654"/>
    </source>
</evidence>
<feature type="transmembrane region" description="Helical" evidence="2">
    <location>
        <begin position="12"/>
        <end position="36"/>
    </location>
</feature>
<reference evidence="5" key="2">
    <citation type="submission" date="2020-08" db="EMBL/GenBank/DDBJ databases">
        <authorList>
            <person name="Kikuchi T."/>
        </authorList>
    </citation>
    <scope>NUCLEOTIDE SEQUENCE</scope>
    <source>
        <strain evidence="4">Ka4C1</strain>
    </source>
</reference>
<feature type="transmembrane region" description="Helical" evidence="2">
    <location>
        <begin position="90"/>
        <end position="109"/>
    </location>
</feature>
<comment type="subcellular location">
    <subcellularLocation>
        <location evidence="1">Membrane</location>
        <topology evidence="1">Multi-pass membrane protein</topology>
    </subcellularLocation>
</comment>
<sequence>MAAYQFRDMYRYLVLTISLFGFMIISSNTFAFNLAVVCMGSTENNTVLESFPPIDYSPYEVSQINWAVGLGTALATIPFSELFTRFGARIPFLIALIVSSIATFLFPFAAEYNFYSMLFLRFLQGFTFAADFSSIGLVTSKWASLKQSGFFLSVLCCYVALSTGLTNSIGGMICKSSFGWPYVYFGHGAIGIILSVLWWLVYEDKPNECARVSSVELEKIQRNRNMNEINGSAEPIPYKQLLRDPIIWSFWLNGFAEILASAFVQMYAAYYIKNALHFGVEATGYLSGLTTAAQCPTRLVFGFLADKWRTVGEDFKVKLFNTITLFGGGIFMLAIGLCPEHLPIVAVVAFVCFNLVTGFSTVSFCKAIVLYSRQHGHFVMGVCQFMNCVEMFLGPAMVAFFVHDETNKTEWIPVFGIMSGCMILASIVFLKWSSAHPPAYIAEGMFVEDDIEKAKNIAVNAVVPIQVDQLNGVPQKTTA</sequence>
<accession>A0A1I7S445</accession>
<feature type="transmembrane region" description="Helical" evidence="2">
    <location>
        <begin position="64"/>
        <end position="83"/>
    </location>
</feature>
<feature type="transmembrane region" description="Helical" evidence="2">
    <location>
        <begin position="343"/>
        <end position="365"/>
    </location>
</feature>
<evidence type="ECO:0000313" key="6">
    <source>
        <dbReference type="Proteomes" id="UP000095284"/>
    </source>
</evidence>
<proteinExistence type="predicted"/>
<dbReference type="Proteomes" id="UP000659654">
    <property type="component" value="Unassembled WGS sequence"/>
</dbReference>
<dbReference type="PROSITE" id="PS50850">
    <property type="entry name" value="MFS"/>
    <property type="match status" value="1"/>
</dbReference>
<dbReference type="InterPro" id="IPR020846">
    <property type="entry name" value="MFS_dom"/>
</dbReference>
<feature type="transmembrane region" description="Helical" evidence="2">
    <location>
        <begin position="250"/>
        <end position="272"/>
    </location>
</feature>
<dbReference type="PANTHER" id="PTHR45757">
    <property type="entry name" value="PROTEIN CBG23364-RELATED"/>
    <property type="match status" value="1"/>
</dbReference>
<feature type="transmembrane region" description="Helical" evidence="2">
    <location>
        <begin position="182"/>
        <end position="201"/>
    </location>
</feature>
<evidence type="ECO:0000313" key="8">
    <source>
        <dbReference type="WBParaSite" id="BXY_0777700.1"/>
    </source>
</evidence>
<organism evidence="6 8">
    <name type="scientific">Bursaphelenchus xylophilus</name>
    <name type="common">Pinewood nematode worm</name>
    <name type="synonym">Aphelenchoides xylophilus</name>
    <dbReference type="NCBI Taxonomy" id="6326"/>
    <lineage>
        <taxon>Eukaryota</taxon>
        <taxon>Metazoa</taxon>
        <taxon>Ecdysozoa</taxon>
        <taxon>Nematoda</taxon>
        <taxon>Chromadorea</taxon>
        <taxon>Rhabditida</taxon>
        <taxon>Tylenchina</taxon>
        <taxon>Tylenchomorpha</taxon>
        <taxon>Aphelenchoidea</taxon>
        <taxon>Aphelenchoididae</taxon>
        <taxon>Bursaphelenchus</taxon>
    </lineage>
</organism>
<feature type="domain" description="Major facilitator superfamily (MFS) profile" evidence="3">
    <location>
        <begin position="19"/>
        <end position="437"/>
    </location>
</feature>
<evidence type="ECO:0000256" key="2">
    <source>
        <dbReference type="SAM" id="Phobius"/>
    </source>
</evidence>
<feature type="transmembrane region" description="Helical" evidence="2">
    <location>
        <begin position="411"/>
        <end position="430"/>
    </location>
</feature>
<feature type="transmembrane region" description="Helical" evidence="2">
    <location>
        <begin position="377"/>
        <end position="399"/>
    </location>
</feature>
<dbReference type="OrthoDB" id="2985014at2759"/>
<dbReference type="SMR" id="A0A1I7S445"/>
<feature type="transmembrane region" description="Helical" evidence="2">
    <location>
        <begin position="284"/>
        <end position="305"/>
    </location>
</feature>
<dbReference type="InterPro" id="IPR011701">
    <property type="entry name" value="MFS"/>
</dbReference>
<name>A0A1I7S445_BURXY</name>
<dbReference type="PANTHER" id="PTHR45757:SF17">
    <property type="entry name" value="MAJOR FACILITATOR SUPERFAMILY (MFS) PROFILE DOMAIN-CONTAINING PROTEIN"/>
    <property type="match status" value="1"/>
</dbReference>
<dbReference type="SUPFAM" id="SSF103473">
    <property type="entry name" value="MFS general substrate transporter"/>
    <property type="match status" value="1"/>
</dbReference>
<dbReference type="Proteomes" id="UP000095284">
    <property type="component" value="Unplaced"/>
</dbReference>
<evidence type="ECO:0000313" key="4">
    <source>
        <dbReference type="EMBL" id="CAD5227032.1"/>
    </source>
</evidence>
<feature type="transmembrane region" description="Helical" evidence="2">
    <location>
        <begin position="115"/>
        <end position="138"/>
    </location>
</feature>
<dbReference type="InterPro" id="IPR036259">
    <property type="entry name" value="MFS_trans_sf"/>
</dbReference>
<feature type="transmembrane region" description="Helical" evidence="2">
    <location>
        <begin position="317"/>
        <end position="337"/>
    </location>
</feature>
<keyword evidence="2" id="KW-0472">Membrane</keyword>
<dbReference type="AlphaFoldDB" id="A0A1I7S445"/>
<evidence type="ECO:0000313" key="5">
    <source>
        <dbReference type="EMBL" id="CAG9116709.1"/>
    </source>
</evidence>
<keyword evidence="7" id="KW-1185">Reference proteome</keyword>
<dbReference type="GO" id="GO:0022857">
    <property type="term" value="F:transmembrane transporter activity"/>
    <property type="evidence" value="ECO:0007669"/>
    <property type="project" value="InterPro"/>
</dbReference>
<evidence type="ECO:0000259" key="3">
    <source>
        <dbReference type="PROSITE" id="PS50850"/>
    </source>
</evidence>